<dbReference type="Pfam" id="PF14243">
    <property type="entry name" value="R2K_3"/>
    <property type="match status" value="1"/>
</dbReference>
<gene>
    <name evidence="2" type="ORF">C8N46_102253</name>
</gene>
<dbReference type="OrthoDB" id="5355744at2"/>
<name>A0A2T6C3I6_9FLAO</name>
<evidence type="ECO:0000313" key="2">
    <source>
        <dbReference type="EMBL" id="PTX62853.1"/>
    </source>
</evidence>
<reference evidence="2 3" key="1">
    <citation type="submission" date="2018-04" db="EMBL/GenBank/DDBJ databases">
        <title>Genomic Encyclopedia of Archaeal and Bacterial Type Strains, Phase II (KMG-II): from individual species to whole genera.</title>
        <authorList>
            <person name="Goeker M."/>
        </authorList>
    </citation>
    <scope>NUCLEOTIDE SEQUENCE [LARGE SCALE GENOMIC DNA]</scope>
    <source>
        <strain evidence="2 3">DSM 25731</strain>
    </source>
</reference>
<proteinExistence type="predicted"/>
<dbReference type="EMBL" id="QBKT01000002">
    <property type="protein sequence ID" value="PTX62853.1"/>
    <property type="molecule type" value="Genomic_DNA"/>
</dbReference>
<protein>
    <recommendedName>
        <fullName evidence="1">ATP-grasp domain-containing protein</fullName>
    </recommendedName>
</protein>
<sequence length="298" mass="34311">MRIIFCDSVFDNNKIEPDYEIEKTAALEAGFEFSLISFEELIAGNISVSLRYVKTSDVKEFAIYRGWMLTPNQYATLYKGLLAKNIQLINSVQEYTHCHYLPNSYSKIAHKTPTSNWITDFSDASLQQVIHNFRDKPLILKDFVKSEKHHWEEACYIPNAADFEKVKLVVDKFLELRGNSLNEGLVFREFEALQFLTEHSKSGMPLTKEFRVFFAFKNIIGVFNYWDEGIYDGTLPKLDEFIDIAATVESNFFTMDIAQKVNGEWIIIELGDGQVAGLPENANAHELYRKLKKTIIGE</sequence>
<dbReference type="AlphaFoldDB" id="A0A2T6C3I6"/>
<evidence type="ECO:0000259" key="1">
    <source>
        <dbReference type="Pfam" id="PF14243"/>
    </source>
</evidence>
<dbReference type="InterPro" id="IPR025643">
    <property type="entry name" value="R2K_3"/>
</dbReference>
<dbReference type="RefSeq" id="WP_108113832.1">
    <property type="nucleotide sequence ID" value="NZ_QBKT01000002.1"/>
</dbReference>
<organism evidence="2 3">
    <name type="scientific">Kordia periserrulae</name>
    <dbReference type="NCBI Taxonomy" id="701523"/>
    <lineage>
        <taxon>Bacteria</taxon>
        <taxon>Pseudomonadati</taxon>
        <taxon>Bacteroidota</taxon>
        <taxon>Flavobacteriia</taxon>
        <taxon>Flavobacteriales</taxon>
        <taxon>Flavobacteriaceae</taxon>
        <taxon>Kordia</taxon>
    </lineage>
</organism>
<accession>A0A2T6C3I6</accession>
<comment type="caution">
    <text evidence="2">The sequence shown here is derived from an EMBL/GenBank/DDBJ whole genome shotgun (WGS) entry which is preliminary data.</text>
</comment>
<feature type="domain" description="ATP-grasp" evidence="1">
    <location>
        <begin position="136"/>
        <end position="291"/>
    </location>
</feature>
<dbReference type="Proteomes" id="UP000244090">
    <property type="component" value="Unassembled WGS sequence"/>
</dbReference>
<evidence type="ECO:0000313" key="3">
    <source>
        <dbReference type="Proteomes" id="UP000244090"/>
    </source>
</evidence>
<keyword evidence="3" id="KW-1185">Reference proteome</keyword>